<evidence type="ECO:0008006" key="4">
    <source>
        <dbReference type="Google" id="ProtNLM"/>
    </source>
</evidence>
<organism evidence="2 3">
    <name type="scientific">Desulfocapsa sulfexigens (strain DSM 10523 / SB164P1)</name>
    <dbReference type="NCBI Taxonomy" id="1167006"/>
    <lineage>
        <taxon>Bacteria</taxon>
        <taxon>Pseudomonadati</taxon>
        <taxon>Thermodesulfobacteriota</taxon>
        <taxon>Desulfobulbia</taxon>
        <taxon>Desulfobulbales</taxon>
        <taxon>Desulfocapsaceae</taxon>
        <taxon>Desulfocapsa</taxon>
    </lineage>
</organism>
<feature type="chain" id="PRO_5004016006" description="TIGR03016 family PEP-CTERM system-associated outer membrane protein" evidence="1">
    <location>
        <begin position="25"/>
        <end position="492"/>
    </location>
</feature>
<dbReference type="OrthoDB" id="5429810at2"/>
<dbReference type="RefSeq" id="WP_015405576.1">
    <property type="nucleotide sequence ID" value="NC_020304.1"/>
</dbReference>
<evidence type="ECO:0000256" key="1">
    <source>
        <dbReference type="SAM" id="SignalP"/>
    </source>
</evidence>
<gene>
    <name evidence="2" type="ordered locus">UWK_03377</name>
</gene>
<evidence type="ECO:0000313" key="2">
    <source>
        <dbReference type="EMBL" id="AGF79894.1"/>
    </source>
</evidence>
<name>M1NJY3_DESSD</name>
<sequence length="492" mass="56359">MSKLLFPPTLLLFVTCCWSNHAFARLNTLTSGVSINYDYDETAYKKDESSELSTAGQDSSLNQISLSPLLIVTSESSIDSLTIRLNPSFAYDQEASQSDIDHNFLISAHRDLNNRLRLTFNNHFIYSDDPELIKDEDSSDYNKGRKRYWRNDLTLGTTYTYATNSSVGGGYAYRMLRNDDTGIGGYEDYDKHTANISLRHHFDRSWNIDFYSSYTRGLFDPPDQESVETIGNELEKTDPGITEGINTDSLSNDLSEYRTATTVNWVFSSHKTFLITHSFVGSNYDAILRNDSNLHDLTFGAQYKHSKQLSFELGGGPSYEKKESFDANWGYNAHLNSNYNISKHSSISAGVEKGYDIQNFSQNNNALGKDQGLTDFWKWNINFTHKLTKNIDTSLWINYRDEKQESILYALANNPETEVSSGGINNETTREESVFSRKIYEAGTSLKYSFLQWYTASLRYTFRQQDSEEINDSYDEHRVFLSLSAQKELLRW</sequence>
<dbReference type="HOGENOM" id="CLU_554049_0_0_7"/>
<dbReference type="Proteomes" id="UP000011721">
    <property type="component" value="Chromosome"/>
</dbReference>
<dbReference type="AlphaFoldDB" id="M1NJY3"/>
<dbReference type="STRING" id="1167006.UWK_03377"/>
<protein>
    <recommendedName>
        <fullName evidence="4">TIGR03016 family PEP-CTERM system-associated outer membrane protein</fullName>
    </recommendedName>
</protein>
<dbReference type="EMBL" id="CP003985">
    <property type="protein sequence ID" value="AGF79894.1"/>
    <property type="molecule type" value="Genomic_DNA"/>
</dbReference>
<accession>M1NJY3</accession>
<evidence type="ECO:0000313" key="3">
    <source>
        <dbReference type="Proteomes" id="UP000011721"/>
    </source>
</evidence>
<keyword evidence="1" id="KW-0732">Signal</keyword>
<dbReference type="KEGG" id="dsf:UWK_03377"/>
<reference evidence="3" key="1">
    <citation type="journal article" date="2013" name="Stand. Genomic Sci.">
        <title>Complete genome sequence of Desulfocapsa sulfexigens, a marine deltaproteobacterium specialized in disproportionating inorganic sulfur compounds.</title>
        <authorList>
            <person name="Finster K.W."/>
            <person name="Kjeldsen K.U."/>
            <person name="Kube M."/>
            <person name="Reinhardt R."/>
            <person name="Mussmann M."/>
            <person name="Amann R."/>
            <person name="Schreiber L."/>
        </authorList>
    </citation>
    <scope>NUCLEOTIDE SEQUENCE [LARGE SCALE GENOMIC DNA]</scope>
    <source>
        <strain evidence="3">DSM 10523 / SB164P1</strain>
    </source>
</reference>
<feature type="signal peptide" evidence="1">
    <location>
        <begin position="1"/>
        <end position="24"/>
    </location>
</feature>
<proteinExistence type="predicted"/>
<keyword evidence="3" id="KW-1185">Reference proteome</keyword>